<dbReference type="AlphaFoldDB" id="A0A562K3X3"/>
<dbReference type="Gene3D" id="1.10.620.20">
    <property type="entry name" value="Ribonucleotide Reductase, subunit A"/>
    <property type="match status" value="1"/>
</dbReference>
<protein>
    <submittedName>
        <fullName evidence="1">Benzoyl-CoA 2,3-dioxygenase component B</fullName>
    </submittedName>
</protein>
<keyword evidence="1" id="KW-0560">Oxidoreductase</keyword>
<keyword evidence="2" id="KW-1185">Reference proteome</keyword>
<sequence>MLLSFINSRIRQLGAFDEERQDCRSFFMFAYFADRADKFNLTSFSGSGFDPLLRS</sequence>
<accession>A0A562K3X3</accession>
<keyword evidence="1" id="KW-0223">Dioxygenase</keyword>
<name>A0A562K3X3_SPHWJ</name>
<organism evidence="1 2">
    <name type="scientific">Sphingobium wenxiniae (strain DSM 21828 / CGMCC 1.7748 / JZ-1)</name>
    <dbReference type="NCBI Taxonomy" id="595605"/>
    <lineage>
        <taxon>Bacteria</taxon>
        <taxon>Pseudomonadati</taxon>
        <taxon>Pseudomonadota</taxon>
        <taxon>Alphaproteobacteria</taxon>
        <taxon>Sphingomonadales</taxon>
        <taxon>Sphingomonadaceae</taxon>
        <taxon>Sphingobium</taxon>
    </lineage>
</organism>
<dbReference type="GO" id="GO:0051213">
    <property type="term" value="F:dioxygenase activity"/>
    <property type="evidence" value="ECO:0007669"/>
    <property type="project" value="UniProtKB-KW"/>
</dbReference>
<proteinExistence type="predicted"/>
<comment type="caution">
    <text evidence="1">The sequence shown here is derived from an EMBL/GenBank/DDBJ whole genome shotgun (WGS) entry which is preliminary data.</text>
</comment>
<reference evidence="1 2" key="1">
    <citation type="journal article" date="2015" name="Stand. Genomic Sci.">
        <title>Genomic Encyclopedia of Bacterial and Archaeal Type Strains, Phase III: the genomes of soil and plant-associated and newly described type strains.</title>
        <authorList>
            <person name="Whitman W.B."/>
            <person name="Woyke T."/>
            <person name="Klenk H.P."/>
            <person name="Zhou Y."/>
            <person name="Lilburn T.G."/>
            <person name="Beck B.J."/>
            <person name="De Vos P."/>
            <person name="Vandamme P."/>
            <person name="Eisen J.A."/>
            <person name="Garrity G."/>
            <person name="Hugenholtz P."/>
            <person name="Kyrpides N.C."/>
        </authorList>
    </citation>
    <scope>NUCLEOTIDE SEQUENCE [LARGE SCALE GENOMIC DNA]</scope>
    <source>
        <strain evidence="1 2">CGMCC 1.7748</strain>
    </source>
</reference>
<gene>
    <name evidence="1" type="ORF">IQ35_03705</name>
</gene>
<dbReference type="InterPro" id="IPR012348">
    <property type="entry name" value="RNR-like"/>
</dbReference>
<evidence type="ECO:0000313" key="2">
    <source>
        <dbReference type="Proteomes" id="UP000316624"/>
    </source>
</evidence>
<dbReference type="Proteomes" id="UP000316624">
    <property type="component" value="Unassembled WGS sequence"/>
</dbReference>
<evidence type="ECO:0000313" key="1">
    <source>
        <dbReference type="EMBL" id="TWH90110.1"/>
    </source>
</evidence>
<dbReference type="EMBL" id="VLKK01000026">
    <property type="protein sequence ID" value="TWH90110.1"/>
    <property type="molecule type" value="Genomic_DNA"/>
</dbReference>